<gene>
    <name evidence="9" type="primary">g9043</name>
    <name evidence="9" type="ORF">VP750_LOCUS8112</name>
</gene>
<organism evidence="9 10">
    <name type="scientific">Coccomyxa viridis</name>
    <dbReference type="NCBI Taxonomy" id="1274662"/>
    <lineage>
        <taxon>Eukaryota</taxon>
        <taxon>Viridiplantae</taxon>
        <taxon>Chlorophyta</taxon>
        <taxon>core chlorophytes</taxon>
        <taxon>Trebouxiophyceae</taxon>
        <taxon>Trebouxiophyceae incertae sedis</taxon>
        <taxon>Coccomyxaceae</taxon>
        <taxon>Coccomyxa</taxon>
    </lineage>
</organism>
<evidence type="ECO:0000313" key="10">
    <source>
        <dbReference type="Proteomes" id="UP001497392"/>
    </source>
</evidence>
<comment type="caution">
    <text evidence="9">The sequence shown here is derived from an EMBL/GenBank/DDBJ whole genome shotgun (WGS) entry which is preliminary data.</text>
</comment>
<evidence type="ECO:0000313" key="9">
    <source>
        <dbReference type="EMBL" id="CAL5226206.1"/>
    </source>
</evidence>
<dbReference type="PANTHER" id="PTHR43867">
    <property type="entry name" value="CELLULOSE SYNTHASE CATALYTIC SUBUNIT A [UDP-FORMING]"/>
    <property type="match status" value="1"/>
</dbReference>
<evidence type="ECO:0000256" key="1">
    <source>
        <dbReference type="ARBA" id="ARBA00004141"/>
    </source>
</evidence>
<keyword evidence="10" id="KW-1185">Reference proteome</keyword>
<evidence type="ECO:0000256" key="6">
    <source>
        <dbReference type="ARBA" id="ARBA00023136"/>
    </source>
</evidence>
<keyword evidence="3" id="KW-0808">Transferase</keyword>
<feature type="transmembrane region" description="Helical" evidence="7">
    <location>
        <begin position="35"/>
        <end position="53"/>
    </location>
</feature>
<feature type="domain" description="Glycosyltransferase 2-like" evidence="8">
    <location>
        <begin position="166"/>
        <end position="235"/>
    </location>
</feature>
<name>A0ABP1G1X3_9CHLO</name>
<dbReference type="InterPro" id="IPR001173">
    <property type="entry name" value="Glyco_trans_2-like"/>
</dbReference>
<dbReference type="Proteomes" id="UP001497392">
    <property type="component" value="Unassembled WGS sequence"/>
</dbReference>
<evidence type="ECO:0000256" key="5">
    <source>
        <dbReference type="ARBA" id="ARBA00022989"/>
    </source>
</evidence>
<evidence type="ECO:0000256" key="7">
    <source>
        <dbReference type="SAM" id="Phobius"/>
    </source>
</evidence>
<evidence type="ECO:0000256" key="4">
    <source>
        <dbReference type="ARBA" id="ARBA00022692"/>
    </source>
</evidence>
<reference evidence="9 10" key="1">
    <citation type="submission" date="2024-06" db="EMBL/GenBank/DDBJ databases">
        <authorList>
            <person name="Kraege A."/>
            <person name="Thomma B."/>
        </authorList>
    </citation>
    <scope>NUCLEOTIDE SEQUENCE [LARGE SCALE GENOMIC DNA]</scope>
</reference>
<protein>
    <submittedName>
        <fullName evidence="9">G9043 protein</fullName>
    </submittedName>
</protein>
<comment type="subcellular location">
    <subcellularLocation>
        <location evidence="1">Membrane</location>
        <topology evidence="1">Multi-pass membrane protein</topology>
    </subcellularLocation>
</comment>
<dbReference type="InterPro" id="IPR029044">
    <property type="entry name" value="Nucleotide-diphossugar_trans"/>
</dbReference>
<keyword evidence="5 7" id="KW-1133">Transmembrane helix</keyword>
<dbReference type="Gene3D" id="3.90.550.10">
    <property type="entry name" value="Spore Coat Polysaccharide Biosynthesis Protein SpsA, Chain A"/>
    <property type="match status" value="1"/>
</dbReference>
<evidence type="ECO:0000256" key="3">
    <source>
        <dbReference type="ARBA" id="ARBA00022679"/>
    </source>
</evidence>
<dbReference type="PANTHER" id="PTHR43867:SF2">
    <property type="entry name" value="CELLULOSE SYNTHASE CATALYTIC SUBUNIT A [UDP-FORMING]"/>
    <property type="match status" value="1"/>
</dbReference>
<feature type="transmembrane region" description="Helical" evidence="7">
    <location>
        <begin position="73"/>
        <end position="93"/>
    </location>
</feature>
<dbReference type="SUPFAM" id="SSF53448">
    <property type="entry name" value="Nucleotide-diphospho-sugar transferases"/>
    <property type="match status" value="1"/>
</dbReference>
<evidence type="ECO:0000259" key="8">
    <source>
        <dbReference type="Pfam" id="PF00535"/>
    </source>
</evidence>
<keyword evidence="2" id="KW-0328">Glycosyltransferase</keyword>
<evidence type="ECO:0000256" key="2">
    <source>
        <dbReference type="ARBA" id="ARBA00022676"/>
    </source>
</evidence>
<accession>A0ABP1G1X3</accession>
<keyword evidence="6 7" id="KW-0472">Membrane</keyword>
<dbReference type="EMBL" id="CAXHTA020000016">
    <property type="protein sequence ID" value="CAL5226206.1"/>
    <property type="molecule type" value="Genomic_DNA"/>
</dbReference>
<proteinExistence type="predicted"/>
<dbReference type="Pfam" id="PF00535">
    <property type="entry name" value="Glycos_transf_2"/>
    <property type="match status" value="1"/>
</dbReference>
<sequence>MTLFGCFRGCFGGTLRQRDTATREPWRRPVYLHRLGALVALLHLAAAIVYFYFRIRTTLTGSALDNPNYARLVLAVELLSAFSMILFSINLLCRTDLKAMSEPPNLPPNRFQHLRVHFLIVTYDETDNSYVKRFFYQHVRNPYDRHIERFNRPAHEAGPHASETVYVATRNGKSGNVNFALDELYVRGHLTQNDIVVILDSDQQVEPNFLTATLQYFSAHEDIAMVITPQRFTPTAKPNADVLNHINADYWDLLLPGLDGLGFTSCPGKLC</sequence>
<dbReference type="InterPro" id="IPR050321">
    <property type="entry name" value="Glycosyltr_2/OpgH_subfam"/>
</dbReference>
<keyword evidence="4 7" id="KW-0812">Transmembrane</keyword>